<dbReference type="Proteomes" id="UP000282460">
    <property type="component" value="Unassembled WGS sequence"/>
</dbReference>
<evidence type="ECO:0000256" key="1">
    <source>
        <dbReference type="SAM" id="Phobius"/>
    </source>
</evidence>
<proteinExistence type="predicted"/>
<gene>
    <name evidence="2" type="ORF">D9V28_10630</name>
</gene>
<accession>A0A3L7J2C8</accession>
<reference evidence="2 3" key="1">
    <citation type="submission" date="2018-10" db="EMBL/GenBank/DDBJ databases">
        <authorList>
            <person name="Li J."/>
        </authorList>
    </citation>
    <scope>NUCLEOTIDE SEQUENCE [LARGE SCALE GENOMIC DNA]</scope>
    <source>
        <strain evidence="2 3">ZD1-4</strain>
    </source>
</reference>
<keyword evidence="1" id="KW-0472">Membrane</keyword>
<dbReference type="AlphaFoldDB" id="A0A3L7J2C8"/>
<dbReference type="OrthoDB" id="4807612at2"/>
<keyword evidence="1" id="KW-1133">Transmembrane helix</keyword>
<evidence type="ECO:0000313" key="3">
    <source>
        <dbReference type="Proteomes" id="UP000282460"/>
    </source>
</evidence>
<dbReference type="RefSeq" id="WP_121659649.1">
    <property type="nucleotide sequence ID" value="NZ_BMEK01000002.1"/>
</dbReference>
<evidence type="ECO:0000313" key="2">
    <source>
        <dbReference type="EMBL" id="RLQ84604.1"/>
    </source>
</evidence>
<keyword evidence="3" id="KW-1185">Reference proteome</keyword>
<keyword evidence="1" id="KW-0812">Transmembrane</keyword>
<sequence>MDNFWINALWSLAPTVLVGVAFWVIMRSIIRSDRNERAAYAKIEASERARLGLPPAAGAANGPSFDA</sequence>
<organism evidence="2 3">
    <name type="scientific">Mycetocola zhadangensis</name>
    <dbReference type="NCBI Taxonomy" id="1164595"/>
    <lineage>
        <taxon>Bacteria</taxon>
        <taxon>Bacillati</taxon>
        <taxon>Actinomycetota</taxon>
        <taxon>Actinomycetes</taxon>
        <taxon>Micrococcales</taxon>
        <taxon>Microbacteriaceae</taxon>
        <taxon>Mycetocola</taxon>
    </lineage>
</organism>
<protein>
    <submittedName>
        <fullName evidence="2">Uncharacterized protein</fullName>
    </submittedName>
</protein>
<feature type="transmembrane region" description="Helical" evidence="1">
    <location>
        <begin position="6"/>
        <end position="25"/>
    </location>
</feature>
<dbReference type="EMBL" id="RCWJ01000002">
    <property type="protein sequence ID" value="RLQ84604.1"/>
    <property type="molecule type" value="Genomic_DNA"/>
</dbReference>
<comment type="caution">
    <text evidence="2">The sequence shown here is derived from an EMBL/GenBank/DDBJ whole genome shotgun (WGS) entry which is preliminary data.</text>
</comment>
<name>A0A3L7J2C8_9MICO</name>